<evidence type="ECO:0000313" key="2">
    <source>
        <dbReference type="EMBL" id="OLY77695.1"/>
    </source>
</evidence>
<feature type="compositionally biased region" description="Basic and acidic residues" evidence="1">
    <location>
        <begin position="34"/>
        <end position="46"/>
    </location>
</feature>
<gene>
    <name evidence="2" type="ORF">AYI68_g8270</name>
</gene>
<sequence>MSQKNLLDKYAPLPATAPTVGRIGEKLTWGLGKELNESPRKEDDRYAITGSHAKLTDGSKSSSRAGNSVETDTEVSLSLSSATTSQASTSGENL</sequence>
<feature type="compositionally biased region" description="Polar residues" evidence="1">
    <location>
        <begin position="58"/>
        <end position="70"/>
    </location>
</feature>
<reference evidence="2 3" key="1">
    <citation type="journal article" date="2016" name="Mol. Biol. Evol.">
        <title>Genome-Wide Survey of Gut Fungi (Harpellales) Reveals the First Horizontally Transferred Ubiquitin Gene from a Mosquito Host.</title>
        <authorList>
            <person name="Wang Y."/>
            <person name="White M.M."/>
            <person name="Kvist S."/>
            <person name="Moncalvo J.M."/>
        </authorList>
    </citation>
    <scope>NUCLEOTIDE SEQUENCE [LARGE SCALE GENOMIC DNA]</scope>
    <source>
        <strain evidence="2 3">ALG-7-W6</strain>
    </source>
</reference>
<accession>A0A1R0GLD5</accession>
<dbReference type="EMBL" id="LSSL01007727">
    <property type="protein sequence ID" value="OLY77695.1"/>
    <property type="molecule type" value="Genomic_DNA"/>
</dbReference>
<organism evidence="2 3">
    <name type="scientific">Smittium mucronatum</name>
    <dbReference type="NCBI Taxonomy" id="133383"/>
    <lineage>
        <taxon>Eukaryota</taxon>
        <taxon>Fungi</taxon>
        <taxon>Fungi incertae sedis</taxon>
        <taxon>Zoopagomycota</taxon>
        <taxon>Kickxellomycotina</taxon>
        <taxon>Harpellomycetes</taxon>
        <taxon>Harpellales</taxon>
        <taxon>Legeriomycetaceae</taxon>
        <taxon>Smittium</taxon>
    </lineage>
</organism>
<feature type="compositionally biased region" description="Low complexity" evidence="1">
    <location>
        <begin position="76"/>
        <end position="94"/>
    </location>
</feature>
<feature type="region of interest" description="Disordered" evidence="1">
    <location>
        <begin position="34"/>
        <end position="94"/>
    </location>
</feature>
<evidence type="ECO:0000256" key="1">
    <source>
        <dbReference type="SAM" id="MobiDB-lite"/>
    </source>
</evidence>
<evidence type="ECO:0000313" key="3">
    <source>
        <dbReference type="Proteomes" id="UP000187455"/>
    </source>
</evidence>
<dbReference type="AlphaFoldDB" id="A0A1R0GLD5"/>
<protein>
    <submittedName>
        <fullName evidence="2">Uncharacterized protein</fullName>
    </submittedName>
</protein>
<comment type="caution">
    <text evidence="2">The sequence shown here is derived from an EMBL/GenBank/DDBJ whole genome shotgun (WGS) entry which is preliminary data.</text>
</comment>
<proteinExistence type="predicted"/>
<name>A0A1R0GLD5_9FUNG</name>
<dbReference type="Proteomes" id="UP000187455">
    <property type="component" value="Unassembled WGS sequence"/>
</dbReference>
<keyword evidence="3" id="KW-1185">Reference proteome</keyword>